<dbReference type="EMBL" id="CP099799">
    <property type="protein sequence ID" value="USS00388.1"/>
    <property type="molecule type" value="Genomic_DNA"/>
</dbReference>
<keyword evidence="2" id="KW-1185">Reference proteome</keyword>
<proteinExistence type="predicted"/>
<reference evidence="1" key="1">
    <citation type="submission" date="2022-06" db="EMBL/GenBank/DDBJ databases">
        <authorList>
            <person name="Holder M.E."/>
            <person name="Ajami N.J."/>
            <person name="Petrosino J.F."/>
        </authorList>
    </citation>
    <scope>NUCLEOTIDE SEQUENCE</scope>
    <source>
        <strain evidence="1">RMA 8861</strain>
    </source>
</reference>
<sequence>MDTNINNENLDIEIDLFTKLGLEHPNTKYIKSKEFINILFDIVSQNINNCETSLEGGF</sequence>
<protein>
    <submittedName>
        <fullName evidence="1">Uncharacterized protein</fullName>
    </submittedName>
</protein>
<accession>A0ABY5AYP6</accession>
<gene>
    <name evidence="1" type="ORF">NH397_12965</name>
</gene>
<organism evidence="1 2">
    <name type="scientific">Clostridium septicum</name>
    <dbReference type="NCBI Taxonomy" id="1504"/>
    <lineage>
        <taxon>Bacteria</taxon>
        <taxon>Bacillati</taxon>
        <taxon>Bacillota</taxon>
        <taxon>Clostridia</taxon>
        <taxon>Eubacteriales</taxon>
        <taxon>Clostridiaceae</taxon>
        <taxon>Clostridium</taxon>
    </lineage>
</organism>
<evidence type="ECO:0000313" key="2">
    <source>
        <dbReference type="Proteomes" id="UP001055437"/>
    </source>
</evidence>
<name>A0ABY5AYP6_CLOSE</name>
<evidence type="ECO:0000313" key="1">
    <source>
        <dbReference type="EMBL" id="USS00388.1"/>
    </source>
</evidence>
<dbReference type="RefSeq" id="WP_162925943.1">
    <property type="nucleotide sequence ID" value="NZ_CP023671.1"/>
</dbReference>
<dbReference type="GeneID" id="303562170"/>
<dbReference type="Proteomes" id="UP001055437">
    <property type="component" value="Chromosome"/>
</dbReference>